<feature type="domain" description="Methyltransferase type 11" evidence="8">
    <location>
        <begin position="51"/>
        <end position="156"/>
    </location>
</feature>
<dbReference type="InterPro" id="IPR013216">
    <property type="entry name" value="Methyltransf_11"/>
</dbReference>
<dbReference type="GO" id="GO:0032259">
    <property type="term" value="P:methylation"/>
    <property type="evidence" value="ECO:0007669"/>
    <property type="project" value="UniProtKB-KW"/>
</dbReference>
<dbReference type="GO" id="GO:0009102">
    <property type="term" value="P:biotin biosynthetic process"/>
    <property type="evidence" value="ECO:0007669"/>
    <property type="project" value="UniProtKB-UniPathway"/>
</dbReference>
<comment type="pathway">
    <text evidence="2">Cofactor biosynthesis; biotin biosynthesis.</text>
</comment>
<protein>
    <recommendedName>
        <fullName evidence="3">malonyl-[acyl-carrier protein] O-methyltransferase</fullName>
        <ecNumber evidence="3">2.1.1.197</ecNumber>
    </recommendedName>
</protein>
<sequence>MSEYRPDKRNVAKSFSAAAEHYDDVAILQRQTADELLDRLSFMTVTPQRILDLGTGTGRNLSLLNKRYPQAQLLGMDIAPAMLKQAQKRYKKDLGLSRLLPNKQRLSLFSGDAESIPLADESVDMVYANLSLQWCDPQRCFNEIARVLKPNGLLMFTSLGPDTLTELRQAWAAVDDYPHVNLFYDMHDVGDAMTGSGLADCVLDIEPYTLHYTDAMAVMRDLKVLGARNVNEGRRKGLTGKHLLKHVGTEYERFRQNEGLPASYEVIFGHAWKLAQSGQCRANDDSVYIPISEINL</sequence>
<keyword evidence="7" id="KW-0093">Biotin biosynthesis</keyword>
<evidence type="ECO:0000256" key="7">
    <source>
        <dbReference type="ARBA" id="ARBA00022756"/>
    </source>
</evidence>
<evidence type="ECO:0000256" key="4">
    <source>
        <dbReference type="ARBA" id="ARBA00022603"/>
    </source>
</evidence>
<feature type="non-terminal residue" evidence="9">
    <location>
        <position position="296"/>
    </location>
</feature>
<comment type="catalytic activity">
    <reaction evidence="1">
        <text>malonyl-[ACP] + S-adenosyl-L-methionine = malonyl-[ACP] methyl ester + S-adenosyl-L-homocysteine</text>
        <dbReference type="Rhea" id="RHEA:17105"/>
        <dbReference type="Rhea" id="RHEA-COMP:9623"/>
        <dbReference type="Rhea" id="RHEA-COMP:9954"/>
        <dbReference type="ChEBI" id="CHEBI:57856"/>
        <dbReference type="ChEBI" id="CHEBI:59789"/>
        <dbReference type="ChEBI" id="CHEBI:78449"/>
        <dbReference type="ChEBI" id="CHEBI:78845"/>
        <dbReference type="EC" id="2.1.1.197"/>
    </reaction>
</comment>
<dbReference type="NCBIfam" id="TIGR02072">
    <property type="entry name" value="BioC"/>
    <property type="match status" value="1"/>
</dbReference>
<evidence type="ECO:0000256" key="3">
    <source>
        <dbReference type="ARBA" id="ARBA00012327"/>
    </source>
</evidence>
<evidence type="ECO:0000259" key="8">
    <source>
        <dbReference type="Pfam" id="PF08241"/>
    </source>
</evidence>
<dbReference type="AlphaFoldDB" id="A0A0F8ZTH7"/>
<dbReference type="InterPro" id="IPR011814">
    <property type="entry name" value="BioC"/>
</dbReference>
<accession>A0A0F8ZTH7</accession>
<evidence type="ECO:0000256" key="5">
    <source>
        <dbReference type="ARBA" id="ARBA00022679"/>
    </source>
</evidence>
<dbReference type="GO" id="GO:0008757">
    <property type="term" value="F:S-adenosylmethionine-dependent methyltransferase activity"/>
    <property type="evidence" value="ECO:0007669"/>
    <property type="project" value="InterPro"/>
</dbReference>
<dbReference type="Pfam" id="PF08241">
    <property type="entry name" value="Methyltransf_11"/>
    <property type="match status" value="1"/>
</dbReference>
<evidence type="ECO:0000256" key="1">
    <source>
        <dbReference type="ARBA" id="ARBA00000852"/>
    </source>
</evidence>
<dbReference type="HAMAP" id="MF_00835">
    <property type="entry name" value="BioC"/>
    <property type="match status" value="1"/>
</dbReference>
<organism evidence="9">
    <name type="scientific">marine sediment metagenome</name>
    <dbReference type="NCBI Taxonomy" id="412755"/>
    <lineage>
        <taxon>unclassified sequences</taxon>
        <taxon>metagenomes</taxon>
        <taxon>ecological metagenomes</taxon>
    </lineage>
</organism>
<name>A0A0F8ZTH7_9ZZZZ</name>
<comment type="caution">
    <text evidence="9">The sequence shown here is derived from an EMBL/GenBank/DDBJ whole genome shotgun (WGS) entry which is preliminary data.</text>
</comment>
<dbReference type="UniPathway" id="UPA00078"/>
<evidence type="ECO:0000256" key="6">
    <source>
        <dbReference type="ARBA" id="ARBA00022691"/>
    </source>
</evidence>
<dbReference type="EC" id="2.1.1.197" evidence="3"/>
<dbReference type="SUPFAM" id="SSF53335">
    <property type="entry name" value="S-adenosyl-L-methionine-dependent methyltransferases"/>
    <property type="match status" value="1"/>
</dbReference>
<dbReference type="Gene3D" id="3.40.50.150">
    <property type="entry name" value="Vaccinia Virus protein VP39"/>
    <property type="match status" value="1"/>
</dbReference>
<dbReference type="GO" id="GO:0102130">
    <property type="term" value="F:malonyl-CoA methyltransferase activity"/>
    <property type="evidence" value="ECO:0007669"/>
    <property type="project" value="UniProtKB-EC"/>
</dbReference>
<evidence type="ECO:0000313" key="9">
    <source>
        <dbReference type="EMBL" id="KKK89280.1"/>
    </source>
</evidence>
<proteinExistence type="inferred from homology"/>
<gene>
    <name evidence="9" type="ORF">LCGC14_2734700</name>
</gene>
<evidence type="ECO:0000256" key="2">
    <source>
        <dbReference type="ARBA" id="ARBA00004746"/>
    </source>
</evidence>
<keyword evidence="6" id="KW-0949">S-adenosyl-L-methionine</keyword>
<dbReference type="InterPro" id="IPR050602">
    <property type="entry name" value="Malonyl-ACP_OMT"/>
</dbReference>
<reference evidence="9" key="1">
    <citation type="journal article" date="2015" name="Nature">
        <title>Complex archaea that bridge the gap between prokaryotes and eukaryotes.</title>
        <authorList>
            <person name="Spang A."/>
            <person name="Saw J.H."/>
            <person name="Jorgensen S.L."/>
            <person name="Zaremba-Niedzwiedzka K."/>
            <person name="Martijn J."/>
            <person name="Lind A.E."/>
            <person name="van Eijk R."/>
            <person name="Schleper C."/>
            <person name="Guy L."/>
            <person name="Ettema T.J."/>
        </authorList>
    </citation>
    <scope>NUCLEOTIDE SEQUENCE</scope>
</reference>
<dbReference type="GO" id="GO:0010340">
    <property type="term" value="F:carboxyl-O-methyltransferase activity"/>
    <property type="evidence" value="ECO:0007669"/>
    <property type="project" value="InterPro"/>
</dbReference>
<dbReference type="CDD" id="cd02440">
    <property type="entry name" value="AdoMet_MTases"/>
    <property type="match status" value="1"/>
</dbReference>
<dbReference type="EMBL" id="LAZR01049601">
    <property type="protein sequence ID" value="KKK89280.1"/>
    <property type="molecule type" value="Genomic_DNA"/>
</dbReference>
<keyword evidence="4" id="KW-0489">Methyltransferase</keyword>
<keyword evidence="5" id="KW-0808">Transferase</keyword>
<dbReference type="PANTHER" id="PTHR13090:SF1">
    <property type="entry name" value="ARGININE-HYDROXYLASE NDUFAF5, MITOCHONDRIAL"/>
    <property type="match status" value="1"/>
</dbReference>
<dbReference type="PANTHER" id="PTHR13090">
    <property type="entry name" value="ARGININE-HYDROXYLASE NDUFAF5, MITOCHONDRIAL"/>
    <property type="match status" value="1"/>
</dbReference>
<dbReference type="InterPro" id="IPR029063">
    <property type="entry name" value="SAM-dependent_MTases_sf"/>
</dbReference>